<dbReference type="InterPro" id="IPR015943">
    <property type="entry name" value="WD40/YVTN_repeat-like_dom_sf"/>
</dbReference>
<dbReference type="Pfam" id="PF00400">
    <property type="entry name" value="WD40"/>
    <property type="match status" value="3"/>
</dbReference>
<feature type="repeat" description="WD" evidence="5">
    <location>
        <begin position="368"/>
        <end position="403"/>
    </location>
</feature>
<dbReference type="PROSITE" id="PS50082">
    <property type="entry name" value="WD_REPEATS_2"/>
    <property type="match status" value="6"/>
</dbReference>
<dbReference type="SUPFAM" id="SSF50978">
    <property type="entry name" value="WD40 repeat-like"/>
    <property type="match status" value="1"/>
</dbReference>
<dbReference type="InterPro" id="IPR059157">
    <property type="entry name" value="WDR36-Utp21_N"/>
</dbReference>
<dbReference type="OrthoDB" id="10261640at2759"/>
<dbReference type="PROSITE" id="PS50294">
    <property type="entry name" value="WD_REPEATS_REGION"/>
    <property type="match status" value="4"/>
</dbReference>
<dbReference type="CDD" id="cd00200">
    <property type="entry name" value="WD40"/>
    <property type="match status" value="1"/>
</dbReference>
<evidence type="ECO:0000256" key="2">
    <source>
        <dbReference type="ARBA" id="ARBA00022490"/>
    </source>
</evidence>
<dbReference type="InterPro" id="IPR001680">
    <property type="entry name" value="WD40_rpt"/>
</dbReference>
<dbReference type="InterPro" id="IPR051179">
    <property type="entry name" value="WD_repeat_multifunction"/>
</dbReference>
<gene>
    <name evidence="7" type="ORF">MERGE_001479</name>
</gene>
<feature type="repeat" description="WD" evidence="5">
    <location>
        <begin position="112"/>
        <end position="153"/>
    </location>
</feature>
<dbReference type="PANTHER" id="PTHR19857:SF8">
    <property type="entry name" value="ANGIO-ASSOCIATED MIGRATORY CELL PROTEIN"/>
    <property type="match status" value="1"/>
</dbReference>
<evidence type="ECO:0000256" key="5">
    <source>
        <dbReference type="PROSITE-ProRule" id="PRU00221"/>
    </source>
</evidence>
<organism evidence="7 8">
    <name type="scientific">Pneumocystis wakefieldiae</name>
    <dbReference type="NCBI Taxonomy" id="38082"/>
    <lineage>
        <taxon>Eukaryota</taxon>
        <taxon>Fungi</taxon>
        <taxon>Dikarya</taxon>
        <taxon>Ascomycota</taxon>
        <taxon>Taphrinomycotina</taxon>
        <taxon>Pneumocystomycetes</taxon>
        <taxon>Pneumocystaceae</taxon>
        <taxon>Pneumocystis</taxon>
    </lineage>
</organism>
<evidence type="ECO:0000256" key="4">
    <source>
        <dbReference type="ARBA" id="ARBA00022737"/>
    </source>
</evidence>
<feature type="repeat" description="WD" evidence="5">
    <location>
        <begin position="164"/>
        <end position="195"/>
    </location>
</feature>
<dbReference type="InterPro" id="IPR020472">
    <property type="entry name" value="WD40_PAC1"/>
</dbReference>
<dbReference type="FunFam" id="2.130.10.10:FF:000074">
    <property type="entry name" value="Angio-associated migratory cell protein-like protein"/>
    <property type="match status" value="1"/>
</dbReference>
<evidence type="ECO:0000256" key="1">
    <source>
        <dbReference type="ARBA" id="ARBA00004496"/>
    </source>
</evidence>
<name>A0A899G4M8_9ASCO</name>
<dbReference type="AlphaFoldDB" id="A0A899G4M8"/>
<dbReference type="Proteomes" id="UP000663699">
    <property type="component" value="Chromosome 17"/>
</dbReference>
<evidence type="ECO:0000313" key="8">
    <source>
        <dbReference type="Proteomes" id="UP000663699"/>
    </source>
</evidence>
<protein>
    <recommendedName>
        <fullName evidence="6">WDR36/Utp21 N-terminal domain-containing protein</fullName>
    </recommendedName>
</protein>
<feature type="repeat" description="WD" evidence="5">
    <location>
        <begin position="326"/>
        <end position="367"/>
    </location>
</feature>
<keyword evidence="3 5" id="KW-0853">WD repeat</keyword>
<proteinExistence type="predicted"/>
<keyword evidence="4" id="KW-0677">Repeat</keyword>
<feature type="repeat" description="WD" evidence="5">
    <location>
        <begin position="196"/>
        <end position="237"/>
    </location>
</feature>
<dbReference type="InterPro" id="IPR036322">
    <property type="entry name" value="WD40_repeat_dom_sf"/>
</dbReference>
<evidence type="ECO:0000313" key="7">
    <source>
        <dbReference type="EMBL" id="QSL67092.1"/>
    </source>
</evidence>
<dbReference type="PANTHER" id="PTHR19857">
    <property type="entry name" value="MITOCHONDRIAL DIVISION PROTEIN 1-RELATED"/>
    <property type="match status" value="1"/>
</dbReference>
<dbReference type="PRINTS" id="PR00320">
    <property type="entry name" value="GPROTEINBRPT"/>
</dbReference>
<keyword evidence="2" id="KW-0963">Cytoplasm</keyword>
<dbReference type="EMBL" id="CP054548">
    <property type="protein sequence ID" value="QSL67092.1"/>
    <property type="molecule type" value="Genomic_DNA"/>
</dbReference>
<accession>A0A899G4M8</accession>
<comment type="subcellular location">
    <subcellularLocation>
        <location evidence="1">Cytoplasm</location>
    </subcellularLocation>
</comment>
<reference evidence="7" key="1">
    <citation type="submission" date="2020-06" db="EMBL/GenBank/DDBJ databases">
        <title>Genomes of multiple members of Pneumocystis genus reveal paths to human pathogen Pneumocystis jirovecii.</title>
        <authorList>
            <person name="Cisse O.H."/>
            <person name="Ma L."/>
            <person name="Dekker J."/>
            <person name="Khil P."/>
            <person name="Jo J."/>
            <person name="Brenchley J."/>
            <person name="Blair R."/>
            <person name="Pahar B."/>
            <person name="Chabe M."/>
            <person name="Van Rompay K.A."/>
            <person name="Keesler R."/>
            <person name="Sukura A."/>
            <person name="Hirsch V."/>
            <person name="Kutty G."/>
            <person name="Liu Y."/>
            <person name="Peng L."/>
            <person name="Chen J."/>
            <person name="Song J."/>
            <person name="Weissenbacher-Lang C."/>
            <person name="Xu J."/>
            <person name="Upham N.S."/>
            <person name="Stajich J.E."/>
            <person name="Cuomo C.A."/>
            <person name="Cushion M.T."/>
            <person name="Kovacs J.A."/>
        </authorList>
    </citation>
    <scope>NUCLEOTIDE SEQUENCE</scope>
    <source>
        <strain evidence="7">2A</strain>
    </source>
</reference>
<feature type="repeat" description="WD" evidence="5">
    <location>
        <begin position="54"/>
        <end position="96"/>
    </location>
</feature>
<dbReference type="SMART" id="SM00320">
    <property type="entry name" value="WD40"/>
    <property type="match status" value="8"/>
</dbReference>
<feature type="domain" description="WDR36/Utp21 N-terminal" evidence="6">
    <location>
        <begin position="157"/>
        <end position="357"/>
    </location>
</feature>
<keyword evidence="8" id="KW-1185">Reference proteome</keyword>
<evidence type="ECO:0000259" key="6">
    <source>
        <dbReference type="Pfam" id="PF25171"/>
    </source>
</evidence>
<sequence length="403" mass="44313">MLFKNDSEPEFLQESQGEIVKEEDISISDNNSEISTEIEIEDERDLIDDSLCGFYDHKESVYCLNMSPVDQDIIVSGGGDDLAYIWRISTKERLCRLAGQSFQVLLLGGNRISGHRDSVTVSSFSYDGEYVATGGMDGQILVWRYKNNGELVTSLEGGDEILWLQWHPKGNILLSGSNDANVWMWKIPSGDVLQFFSFHKKPVNAGSFTPDGKKIVTASEDGSLIIWDPKNASIIHKITSSNSRFDCGGLTCLAYNKEGTVVAVGGITGKVKIISLISGALLENLDEQKESIESISYCDVLPIIACASVDGTVALYDTFTYKLRNVLAHDGAVISLSFISNTPYLITASTDRTIRRWDVRTGKCLKQCFGHRDSILCMCSSVDGKTIISGGDDKSILVFKMTS</sequence>
<dbReference type="Pfam" id="PF25171">
    <property type="entry name" value="Beta-prop_WDR36-Utp21_1st"/>
    <property type="match status" value="1"/>
</dbReference>
<evidence type="ECO:0000256" key="3">
    <source>
        <dbReference type="ARBA" id="ARBA00022574"/>
    </source>
</evidence>
<dbReference type="GO" id="GO:0005737">
    <property type="term" value="C:cytoplasm"/>
    <property type="evidence" value="ECO:0007669"/>
    <property type="project" value="UniProtKB-SubCell"/>
</dbReference>
<dbReference type="Gene3D" id="2.130.10.10">
    <property type="entry name" value="YVTN repeat-like/Quinoprotein amine dehydrogenase"/>
    <property type="match status" value="1"/>
</dbReference>